<dbReference type="SUPFAM" id="SSF52540">
    <property type="entry name" value="P-loop containing nucleoside triphosphate hydrolases"/>
    <property type="match status" value="1"/>
</dbReference>
<evidence type="ECO:0000313" key="11">
    <source>
        <dbReference type="Proteomes" id="UP001465755"/>
    </source>
</evidence>
<evidence type="ECO:0000256" key="4">
    <source>
        <dbReference type="ARBA" id="ARBA00023125"/>
    </source>
</evidence>
<dbReference type="InterPro" id="IPR027417">
    <property type="entry name" value="P-loop_NTPase"/>
</dbReference>
<dbReference type="GO" id="GO:0006310">
    <property type="term" value="P:DNA recombination"/>
    <property type="evidence" value="ECO:0007669"/>
    <property type="project" value="UniProtKB-KW"/>
</dbReference>
<dbReference type="GO" id="GO:0006281">
    <property type="term" value="P:DNA repair"/>
    <property type="evidence" value="ECO:0007669"/>
    <property type="project" value="InterPro"/>
</dbReference>
<dbReference type="PRINTS" id="PR00142">
    <property type="entry name" value="RECA"/>
</dbReference>
<dbReference type="PANTHER" id="PTHR45900:SF1">
    <property type="entry name" value="MITOCHONDRIAL DNA REPAIR PROTEIN RECA HOMOLOG-RELATED"/>
    <property type="match status" value="1"/>
</dbReference>
<keyword evidence="5 7" id="KW-0233">DNA recombination</keyword>
<dbReference type="Proteomes" id="UP001465755">
    <property type="component" value="Unassembled WGS sequence"/>
</dbReference>
<dbReference type="Pfam" id="PF21096">
    <property type="entry name" value="RecA_C"/>
    <property type="match status" value="1"/>
</dbReference>
<dbReference type="AlphaFoldDB" id="A0AAW1PZ54"/>
<dbReference type="PROSITE" id="PS50163">
    <property type="entry name" value="RECA_3"/>
    <property type="match status" value="1"/>
</dbReference>
<dbReference type="InterPro" id="IPR049428">
    <property type="entry name" value="RecA-like_N"/>
</dbReference>
<dbReference type="InterPro" id="IPR023400">
    <property type="entry name" value="RecA_C_sf"/>
</dbReference>
<evidence type="ECO:0000256" key="6">
    <source>
        <dbReference type="RuleBase" id="RU003422"/>
    </source>
</evidence>
<dbReference type="InterPro" id="IPR049261">
    <property type="entry name" value="RecA-like_C"/>
</dbReference>
<dbReference type="InterPro" id="IPR020587">
    <property type="entry name" value="RecA_monomer-monomer_interface"/>
</dbReference>
<feature type="domain" description="RecA family profile 1" evidence="8">
    <location>
        <begin position="103"/>
        <end position="263"/>
    </location>
</feature>
<comment type="similarity">
    <text evidence="1 6">Belongs to the RecA family.</text>
</comment>
<dbReference type="SUPFAM" id="SSF54752">
    <property type="entry name" value="RecA protein, C-terminal domain"/>
    <property type="match status" value="1"/>
</dbReference>
<reference evidence="10 11" key="1">
    <citation type="journal article" date="2024" name="Nat. Commun.">
        <title>Phylogenomics reveals the evolutionary origins of lichenization in chlorophyte algae.</title>
        <authorList>
            <person name="Puginier C."/>
            <person name="Libourel C."/>
            <person name="Otte J."/>
            <person name="Skaloud P."/>
            <person name="Haon M."/>
            <person name="Grisel S."/>
            <person name="Petersen M."/>
            <person name="Berrin J.G."/>
            <person name="Delaux P.M."/>
            <person name="Dal Grande F."/>
            <person name="Keller J."/>
        </authorList>
    </citation>
    <scope>NUCLEOTIDE SEQUENCE [LARGE SCALE GENOMIC DNA]</scope>
    <source>
        <strain evidence="10 11">SAG 2036</strain>
    </source>
</reference>
<name>A0AAW1PZ54_9CHLO</name>
<dbReference type="InterPro" id="IPR020584">
    <property type="entry name" value="DNA_recomb/repair_RecA_CS"/>
</dbReference>
<evidence type="ECO:0000313" key="10">
    <source>
        <dbReference type="EMBL" id="KAK9814022.1"/>
    </source>
</evidence>
<feature type="domain" description="RecA family profile 2" evidence="9">
    <location>
        <begin position="268"/>
        <end position="344"/>
    </location>
</feature>
<keyword evidence="7" id="KW-0227">DNA damage</keyword>
<dbReference type="CDD" id="cd00983">
    <property type="entry name" value="RecA"/>
    <property type="match status" value="1"/>
</dbReference>
<dbReference type="Gene3D" id="3.30.250.10">
    <property type="entry name" value="RecA protein, C-terminal domain"/>
    <property type="match status" value="1"/>
</dbReference>
<dbReference type="PROSITE" id="PS50162">
    <property type="entry name" value="RECA_2"/>
    <property type="match status" value="1"/>
</dbReference>
<dbReference type="NCBIfam" id="TIGR02012">
    <property type="entry name" value="tigrfam_recA"/>
    <property type="match status" value="1"/>
</dbReference>
<dbReference type="GO" id="GO:0005524">
    <property type="term" value="F:ATP binding"/>
    <property type="evidence" value="ECO:0007669"/>
    <property type="project" value="UniProtKB-KW"/>
</dbReference>
<dbReference type="GO" id="GO:0140664">
    <property type="term" value="F:ATP-dependent DNA damage sensor activity"/>
    <property type="evidence" value="ECO:0007669"/>
    <property type="project" value="InterPro"/>
</dbReference>
<evidence type="ECO:0000256" key="1">
    <source>
        <dbReference type="ARBA" id="ARBA00009391"/>
    </source>
</evidence>
<sequence>MQRKGTAWAFMSKDGFLEASRASNGPVLTLLAPVSTRTPTVGRSGAPLVSRAMAAKSKIAPAASGDEKQSRQAKAIEAAMKDINSKCGSGTVMHFGAGQDFEATKMYPTGALTLDYALGGGYPEGKIIEIYGMESSGKSTLAMHAMAEVQKQGGAVCLIDTEAALDRTFARRLGMRLDNQTFVYCAAACGEDAFYTMEKLICSEGFRMIVVDSVSALLPRAELEGDVGSPQVGTQARLMSQGLRKVNLLCSKYNCSIVFLNQIRNKIIAYGNPETTSGGMALRFYASMRIKLARSKQGAPGMDARGQESGIRVKAQVVKNKCAPPFRYAEFDILFRKGISAAGCIVDVGEKLGVLKRRGSWYYYNDSQLAQGREKTLAALSEDKQLAAEVEAAVRSKLESEDTEGISELFEDVDDSIDSDDLIEMAEEDLDDELAVQTV</sequence>
<protein>
    <submittedName>
        <fullName evidence="10">Uncharacterized protein</fullName>
    </submittedName>
</protein>
<dbReference type="Pfam" id="PF00154">
    <property type="entry name" value="RecA_N"/>
    <property type="match status" value="1"/>
</dbReference>
<dbReference type="EMBL" id="JALJOQ010000002">
    <property type="protein sequence ID" value="KAK9814022.1"/>
    <property type="molecule type" value="Genomic_DNA"/>
</dbReference>
<organism evidence="10 11">
    <name type="scientific">Symbiochloris irregularis</name>
    <dbReference type="NCBI Taxonomy" id="706552"/>
    <lineage>
        <taxon>Eukaryota</taxon>
        <taxon>Viridiplantae</taxon>
        <taxon>Chlorophyta</taxon>
        <taxon>core chlorophytes</taxon>
        <taxon>Trebouxiophyceae</taxon>
        <taxon>Trebouxiales</taxon>
        <taxon>Trebouxiaceae</taxon>
        <taxon>Symbiochloris</taxon>
    </lineage>
</organism>
<accession>A0AAW1PZ54</accession>
<keyword evidence="11" id="KW-1185">Reference proteome</keyword>
<keyword evidence="2 6" id="KW-0547">Nucleotide-binding</keyword>
<comment type="caution">
    <text evidence="10">The sequence shown here is derived from an EMBL/GenBank/DDBJ whole genome shotgun (WGS) entry which is preliminary data.</text>
</comment>
<dbReference type="InterPro" id="IPR013765">
    <property type="entry name" value="DNA_recomb/repair_RecA"/>
</dbReference>
<keyword evidence="3 6" id="KW-0067">ATP-binding</keyword>
<dbReference type="SMART" id="SM00382">
    <property type="entry name" value="AAA"/>
    <property type="match status" value="1"/>
</dbReference>
<evidence type="ECO:0000256" key="3">
    <source>
        <dbReference type="ARBA" id="ARBA00022840"/>
    </source>
</evidence>
<evidence type="ECO:0000259" key="8">
    <source>
        <dbReference type="PROSITE" id="PS50162"/>
    </source>
</evidence>
<proteinExistence type="inferred from homology"/>
<evidence type="ECO:0000259" key="9">
    <source>
        <dbReference type="PROSITE" id="PS50163"/>
    </source>
</evidence>
<evidence type="ECO:0000256" key="2">
    <source>
        <dbReference type="ARBA" id="ARBA00022741"/>
    </source>
</evidence>
<dbReference type="PROSITE" id="PS00321">
    <property type="entry name" value="RECA_1"/>
    <property type="match status" value="1"/>
</dbReference>
<dbReference type="InterPro" id="IPR020588">
    <property type="entry name" value="RecA_ATP-bd"/>
</dbReference>
<keyword evidence="4 7" id="KW-0238">DNA-binding</keyword>
<dbReference type="PANTHER" id="PTHR45900">
    <property type="entry name" value="RECA"/>
    <property type="match status" value="1"/>
</dbReference>
<gene>
    <name evidence="10" type="ORF">WJX73_009462</name>
</gene>
<evidence type="ECO:0000256" key="5">
    <source>
        <dbReference type="ARBA" id="ARBA00023172"/>
    </source>
</evidence>
<dbReference type="GO" id="GO:0003697">
    <property type="term" value="F:single-stranded DNA binding"/>
    <property type="evidence" value="ECO:0007669"/>
    <property type="project" value="InterPro"/>
</dbReference>
<evidence type="ECO:0000256" key="7">
    <source>
        <dbReference type="RuleBase" id="RU004527"/>
    </source>
</evidence>
<dbReference type="Gene3D" id="3.40.50.300">
    <property type="entry name" value="P-loop containing nucleotide triphosphate hydrolases"/>
    <property type="match status" value="1"/>
</dbReference>
<dbReference type="InterPro" id="IPR003593">
    <property type="entry name" value="AAA+_ATPase"/>
</dbReference>